<comment type="caution">
    <text evidence="9">The sequence shown here is derived from an EMBL/GenBank/DDBJ whole genome shotgun (WGS) entry which is preliminary data.</text>
</comment>
<evidence type="ECO:0000256" key="3">
    <source>
        <dbReference type="ARBA" id="ARBA00022448"/>
    </source>
</evidence>
<keyword evidence="3" id="KW-0813">Transport</keyword>
<evidence type="ECO:0000256" key="4">
    <source>
        <dbReference type="ARBA" id="ARBA00022692"/>
    </source>
</evidence>
<evidence type="ECO:0000313" key="9">
    <source>
        <dbReference type="EMBL" id="TFD03167.1"/>
    </source>
</evidence>
<evidence type="ECO:0000256" key="6">
    <source>
        <dbReference type="ARBA" id="ARBA00023065"/>
    </source>
</evidence>
<sequence length="644" mass="69258">MLIPMAKLQIAGRREELSAVLEGIYRLQGMQLVDVARDPALDVDAAGLNDANSLTQARLELLVARLDALLSLVGSDDRGDSRLRGDPDPVSGAVDLADVEAELDRISILVQGAAQHLDSLTDELAVLPRYLHPLEQLARLVPELAALPEYELQKLGLDTAALVLNTSDDTLVDTLRRELTEVFGVRFDLTSARVGTDAIGCLLVFSHSDSARLHALLGQEHVRHLPLPSAYSGQSLFGALAGMRTRLDALPRELADAHQVLEELIGPHVEAWHVTLAGARAELEQLAAAARAGVTDRAFAVVGWVPRPHVARFHEALAALSMGPLAIEELPHDERAHSTPVLMKERRVARPFGLLTRFLDNPRAASLDPTGLMALFLPLMFGVMVGDVVYGTALLLVGLWARRKFGRISPGIADLCSVLVFGAIWAIIFGFLFGEALGNLGKNLFGDFSLWFYRGDANALQPLLLFALAIGAAHVLLGVVLGMWQSWRDRAHRHLLDRVGTFAFLCGMLGLAGFAAGALPPGFMSPAIALTVVGLVLVMSLHGTLGLMMAPLELLGAIGNILSYLRLAAVGLASVYLAIVANELATVGPLWLGIIVATFFHVLNLALAGFSPMIQALRLHYVEFFSKFFIGGGQAFIPFGKSHS</sequence>
<dbReference type="Proteomes" id="UP000297851">
    <property type="component" value="Unassembled WGS sequence"/>
</dbReference>
<keyword evidence="7 8" id="KW-0472">Membrane</keyword>
<reference evidence="9 10" key="1">
    <citation type="submission" date="2019-03" db="EMBL/GenBank/DDBJ databases">
        <title>Genomics of glacier-inhabiting Cryobacterium strains.</title>
        <authorList>
            <person name="Liu Q."/>
            <person name="Xin Y.-H."/>
        </authorList>
    </citation>
    <scope>NUCLEOTIDE SEQUENCE [LARGE SCALE GENOMIC DNA]</scope>
    <source>
        <strain evidence="9 10">TMT2-16</strain>
    </source>
</reference>
<feature type="transmembrane region" description="Helical" evidence="8">
    <location>
        <begin position="412"/>
        <end position="433"/>
    </location>
</feature>
<keyword evidence="4 8" id="KW-0812">Transmembrane</keyword>
<feature type="transmembrane region" description="Helical" evidence="8">
    <location>
        <begin position="495"/>
        <end position="516"/>
    </location>
</feature>
<evidence type="ECO:0000313" key="10">
    <source>
        <dbReference type="Proteomes" id="UP000297851"/>
    </source>
</evidence>
<evidence type="ECO:0000256" key="5">
    <source>
        <dbReference type="ARBA" id="ARBA00022989"/>
    </source>
</evidence>
<dbReference type="Gene3D" id="3.30.70.2170">
    <property type="match status" value="1"/>
</dbReference>
<comment type="similarity">
    <text evidence="2">Belongs to the V-ATPase 116 kDa subunit family.</text>
</comment>
<keyword evidence="10" id="KW-1185">Reference proteome</keyword>
<comment type="subcellular location">
    <subcellularLocation>
        <location evidence="1">Membrane</location>
        <topology evidence="1">Multi-pass membrane protein</topology>
    </subcellularLocation>
</comment>
<keyword evidence="6" id="KW-0406">Ion transport</keyword>
<keyword evidence="5 8" id="KW-1133">Transmembrane helix</keyword>
<accession>A0ABY2JDQ0</accession>
<gene>
    <name evidence="9" type="ORF">E3T25_07530</name>
</gene>
<evidence type="ECO:0000256" key="7">
    <source>
        <dbReference type="ARBA" id="ARBA00023136"/>
    </source>
</evidence>
<organism evidence="9 10">
    <name type="scientific">Cryobacterium sandaracinum</name>
    <dbReference type="NCBI Taxonomy" id="1259247"/>
    <lineage>
        <taxon>Bacteria</taxon>
        <taxon>Bacillati</taxon>
        <taxon>Actinomycetota</taxon>
        <taxon>Actinomycetes</taxon>
        <taxon>Micrococcales</taxon>
        <taxon>Microbacteriaceae</taxon>
        <taxon>Cryobacterium</taxon>
    </lineage>
</organism>
<dbReference type="PANTHER" id="PTHR11629">
    <property type="entry name" value="VACUOLAR PROTON ATPASES"/>
    <property type="match status" value="1"/>
</dbReference>
<name>A0ABY2JDQ0_9MICO</name>
<evidence type="ECO:0000256" key="8">
    <source>
        <dbReference type="SAM" id="Phobius"/>
    </source>
</evidence>
<dbReference type="Gene3D" id="3.30.70.2750">
    <property type="match status" value="1"/>
</dbReference>
<feature type="transmembrane region" description="Helical" evidence="8">
    <location>
        <begin position="463"/>
        <end position="483"/>
    </location>
</feature>
<evidence type="ECO:0008006" key="11">
    <source>
        <dbReference type="Google" id="ProtNLM"/>
    </source>
</evidence>
<dbReference type="EMBL" id="SOGO01000022">
    <property type="protein sequence ID" value="TFD03167.1"/>
    <property type="molecule type" value="Genomic_DNA"/>
</dbReference>
<feature type="transmembrane region" description="Helical" evidence="8">
    <location>
        <begin position="564"/>
        <end position="584"/>
    </location>
</feature>
<dbReference type="Gene3D" id="1.20.1460.20">
    <property type="match status" value="1"/>
</dbReference>
<protein>
    <recommendedName>
        <fullName evidence="11">V-type ATP synthase subunit I</fullName>
    </recommendedName>
</protein>
<feature type="transmembrane region" description="Helical" evidence="8">
    <location>
        <begin position="528"/>
        <end position="552"/>
    </location>
</feature>
<dbReference type="Pfam" id="PF01496">
    <property type="entry name" value="V_ATPase_I"/>
    <property type="match status" value="1"/>
</dbReference>
<evidence type="ECO:0000256" key="2">
    <source>
        <dbReference type="ARBA" id="ARBA00009904"/>
    </source>
</evidence>
<feature type="transmembrane region" description="Helical" evidence="8">
    <location>
        <begin position="372"/>
        <end position="400"/>
    </location>
</feature>
<evidence type="ECO:0000256" key="1">
    <source>
        <dbReference type="ARBA" id="ARBA00004141"/>
    </source>
</evidence>
<dbReference type="PANTHER" id="PTHR11629:SF63">
    <property type="entry name" value="V-TYPE PROTON ATPASE SUBUNIT A"/>
    <property type="match status" value="1"/>
</dbReference>
<feature type="transmembrane region" description="Helical" evidence="8">
    <location>
        <begin position="590"/>
        <end position="610"/>
    </location>
</feature>
<dbReference type="InterPro" id="IPR002490">
    <property type="entry name" value="V-ATPase_116kDa_su"/>
</dbReference>
<proteinExistence type="inferred from homology"/>